<dbReference type="NCBIfam" id="NF033232">
    <property type="entry name" value="small_YtzI"/>
    <property type="match status" value="1"/>
</dbReference>
<dbReference type="AlphaFoldDB" id="A0A3E0WQF0"/>
<proteinExistence type="predicted"/>
<gene>
    <name evidence="2" type="ORF">CAI16_09365</name>
</gene>
<dbReference type="RefSeq" id="WP_116278175.1">
    <property type="nucleotide sequence ID" value="NZ_NFZX01000016.1"/>
</dbReference>
<sequence>MSTAMIISIISIVVVILVLVFSLITINKGYAHQHEIDPLPKENDVNKGKET</sequence>
<organism evidence="2 3">
    <name type="scientific">Virgibacillus dokdonensis</name>
    <dbReference type="NCBI Taxonomy" id="302167"/>
    <lineage>
        <taxon>Bacteria</taxon>
        <taxon>Bacillati</taxon>
        <taxon>Bacillota</taxon>
        <taxon>Bacilli</taxon>
        <taxon>Bacillales</taxon>
        <taxon>Bacillaceae</taxon>
        <taxon>Virgibacillus</taxon>
    </lineage>
</organism>
<keyword evidence="1" id="KW-0812">Transmembrane</keyword>
<dbReference type="EMBL" id="NFZX01000016">
    <property type="protein sequence ID" value="RFA35048.1"/>
    <property type="molecule type" value="Genomic_DNA"/>
</dbReference>
<feature type="transmembrane region" description="Helical" evidence="1">
    <location>
        <begin position="6"/>
        <end position="26"/>
    </location>
</feature>
<keyword evidence="1" id="KW-1133">Transmembrane helix</keyword>
<dbReference type="Proteomes" id="UP000256488">
    <property type="component" value="Unassembled WGS sequence"/>
</dbReference>
<accession>A0A3E0WQF0</accession>
<evidence type="ECO:0000313" key="2">
    <source>
        <dbReference type="EMBL" id="RFA35048.1"/>
    </source>
</evidence>
<evidence type="ECO:0000313" key="3">
    <source>
        <dbReference type="Proteomes" id="UP000256488"/>
    </source>
</evidence>
<protein>
    <submittedName>
        <fullName evidence="2">YtzI protein</fullName>
    </submittedName>
</protein>
<evidence type="ECO:0000256" key="1">
    <source>
        <dbReference type="SAM" id="Phobius"/>
    </source>
</evidence>
<comment type="caution">
    <text evidence="2">The sequence shown here is derived from an EMBL/GenBank/DDBJ whole genome shotgun (WGS) entry which is preliminary data.</text>
</comment>
<dbReference type="InterPro" id="IPR047753">
    <property type="entry name" value="YtzI-like"/>
</dbReference>
<name>A0A3E0WQF0_9BACI</name>
<keyword evidence="1" id="KW-0472">Membrane</keyword>
<reference evidence="2 3" key="1">
    <citation type="submission" date="2017-05" db="EMBL/GenBank/DDBJ databases">
        <title>Virgibacillus sp. AK90 isolated from a saltern of Kakinada, India.</title>
        <authorList>
            <person name="Gupta V."/>
            <person name="Sidhu C."/>
            <person name="Korpole S."/>
            <person name="Pinnaka A.K."/>
        </authorList>
    </citation>
    <scope>NUCLEOTIDE SEQUENCE [LARGE SCALE GENOMIC DNA]</scope>
    <source>
        <strain evidence="2 3">AK90</strain>
    </source>
</reference>